<comment type="caution">
    <text evidence="2">The sequence shown here is derived from an EMBL/GenBank/DDBJ whole genome shotgun (WGS) entry which is preliminary data.</text>
</comment>
<dbReference type="HOGENOM" id="CLU_908092_0_0_9"/>
<gene>
    <name evidence="2" type="ORF">BACPEC_02386</name>
</gene>
<proteinExistence type="predicted"/>
<reference evidence="2 3" key="2">
    <citation type="submission" date="2008-11" db="EMBL/GenBank/DDBJ databases">
        <authorList>
            <person name="Fulton L."/>
            <person name="Clifton S."/>
            <person name="Fulton B."/>
            <person name="Xu J."/>
            <person name="Minx P."/>
            <person name="Pepin K.H."/>
            <person name="Johnson M."/>
            <person name="Bhonagiri V."/>
            <person name="Nash W.E."/>
            <person name="Mardis E.R."/>
            <person name="Wilson R.K."/>
        </authorList>
    </citation>
    <scope>NUCLEOTIDE SEQUENCE [LARGE SCALE GENOMIC DNA]</scope>
    <source>
        <strain evidence="2 3">ATCC 43243</strain>
    </source>
</reference>
<reference evidence="2 3" key="1">
    <citation type="submission" date="2008-11" db="EMBL/GenBank/DDBJ databases">
        <title>Draft genome sequence of Bacteroides pectinophilus (ATCC 43243).</title>
        <authorList>
            <person name="Sudarsanam P."/>
            <person name="Ley R."/>
            <person name="Guruge J."/>
            <person name="Turnbaugh P.J."/>
            <person name="Mahowald M."/>
            <person name="Liep D."/>
            <person name="Gordon J."/>
        </authorList>
    </citation>
    <scope>NUCLEOTIDE SEQUENCE [LARGE SCALE GENOMIC DNA]</scope>
    <source>
        <strain evidence="2 3">ATCC 43243</strain>
    </source>
</reference>
<dbReference type="InterPro" id="IPR056442">
    <property type="entry name" value="GINT1_N"/>
</dbReference>
<evidence type="ECO:0000259" key="1">
    <source>
        <dbReference type="Pfam" id="PF24793"/>
    </source>
</evidence>
<evidence type="ECO:0000313" key="3">
    <source>
        <dbReference type="Proteomes" id="UP000003136"/>
    </source>
</evidence>
<accession>B7AUI8</accession>
<dbReference type="Proteomes" id="UP000003136">
    <property type="component" value="Unassembled WGS sequence"/>
</dbReference>
<dbReference type="Pfam" id="PF24793">
    <property type="entry name" value="GINT1_N"/>
    <property type="match status" value="1"/>
</dbReference>
<dbReference type="eggNOG" id="COG0223">
    <property type="taxonomic scope" value="Bacteria"/>
</dbReference>
<protein>
    <recommendedName>
        <fullName evidence="1">Glucosamine inositolphosphorylceramide transferase 1 N-terminal domain-containing protein</fullName>
    </recommendedName>
</protein>
<feature type="domain" description="Glucosamine inositolphosphorylceramide transferase 1 N-terminal" evidence="1">
    <location>
        <begin position="39"/>
        <end position="252"/>
    </location>
</feature>
<dbReference type="STRING" id="483218.BACPEC_02386"/>
<dbReference type="AlphaFoldDB" id="B7AUI8"/>
<evidence type="ECO:0000313" key="2">
    <source>
        <dbReference type="EMBL" id="EEC55879.1"/>
    </source>
</evidence>
<sequence>MELHGWVKKAVDTFMDGEYHIVYRNDGSSHVKQLRPTYSEWYADPLLYTENGKSCVFMEVYDRFADKGYIGVSEFDGNGVLQRPKKVIEEPFHMSFPLTFRYGNSVYMIPETVGGGALRIYEKGSSIYEWRQIRAIEEITGCVDSVVYIREGSSDINIFTCKENADNKLMTGLRWYILRGGIDGECVDNSRKLPDECREYGYGVRNGGPVFEKDGSLYRIIQKSTERIYGESIEIRRLSIDSDGRYSEHKVRELSLDDFDVSTLPLTTHRVGIHTYGCENGIEITDMFVARASLRNMIRKQIKKRM</sequence>
<name>B7AUI8_9FIRM</name>
<organism evidence="2 3">
    <name type="scientific">[Bacteroides] pectinophilus ATCC 43243</name>
    <dbReference type="NCBI Taxonomy" id="483218"/>
    <lineage>
        <taxon>Bacteria</taxon>
        <taxon>Bacillati</taxon>
        <taxon>Bacillota</taxon>
        <taxon>Clostridia</taxon>
        <taxon>Eubacteriales</taxon>
    </lineage>
</organism>
<keyword evidence="3" id="KW-1185">Reference proteome</keyword>
<dbReference type="EMBL" id="ABVQ01000037">
    <property type="protein sequence ID" value="EEC55879.1"/>
    <property type="molecule type" value="Genomic_DNA"/>
</dbReference>